<evidence type="ECO:0000256" key="11">
    <source>
        <dbReference type="ARBA" id="ARBA00022692"/>
    </source>
</evidence>
<keyword evidence="16" id="KW-0594">Phospholipid biosynthesis</keyword>
<evidence type="ECO:0000256" key="15">
    <source>
        <dbReference type="ARBA" id="ARBA00023136"/>
    </source>
</evidence>
<dbReference type="EMBL" id="RJUL01000003">
    <property type="protein sequence ID" value="ROQ28472.1"/>
    <property type="molecule type" value="Genomic_DNA"/>
</dbReference>
<evidence type="ECO:0000313" key="20">
    <source>
        <dbReference type="EMBL" id="ROQ28472.1"/>
    </source>
</evidence>
<keyword evidence="13 19" id="KW-1133">Transmembrane helix</keyword>
<keyword evidence="8" id="KW-1003">Cell membrane</keyword>
<protein>
    <recommendedName>
        <fullName evidence="7 18">Phosphatidate cytidylyltransferase</fullName>
        <ecNumber evidence="6 18">2.7.7.41</ecNumber>
    </recommendedName>
</protein>
<dbReference type="Pfam" id="PF01148">
    <property type="entry name" value="CTP_transf_1"/>
    <property type="match status" value="1"/>
</dbReference>
<comment type="pathway">
    <text evidence="3 18">Phospholipid metabolism; CDP-diacylglycerol biosynthesis; CDP-diacylglycerol from sn-glycerol 3-phosphate: step 3/3.</text>
</comment>
<keyword evidence="15 19" id="KW-0472">Membrane</keyword>
<evidence type="ECO:0000256" key="18">
    <source>
        <dbReference type="RuleBase" id="RU003938"/>
    </source>
</evidence>
<keyword evidence="14" id="KW-0443">Lipid metabolism</keyword>
<evidence type="ECO:0000256" key="6">
    <source>
        <dbReference type="ARBA" id="ARBA00012487"/>
    </source>
</evidence>
<evidence type="ECO:0000256" key="12">
    <source>
        <dbReference type="ARBA" id="ARBA00022695"/>
    </source>
</evidence>
<comment type="similarity">
    <text evidence="5 18">Belongs to the CDS family.</text>
</comment>
<dbReference type="PANTHER" id="PTHR46382">
    <property type="entry name" value="PHOSPHATIDATE CYTIDYLYLTRANSFERASE"/>
    <property type="match status" value="1"/>
</dbReference>
<evidence type="ECO:0000256" key="4">
    <source>
        <dbReference type="ARBA" id="ARBA00005189"/>
    </source>
</evidence>
<keyword evidence="12 18" id="KW-0548">Nucleotidyltransferase</keyword>
<evidence type="ECO:0000256" key="1">
    <source>
        <dbReference type="ARBA" id="ARBA00001698"/>
    </source>
</evidence>
<comment type="catalytic activity">
    <reaction evidence="1 18">
        <text>a 1,2-diacyl-sn-glycero-3-phosphate + CTP + H(+) = a CDP-1,2-diacyl-sn-glycerol + diphosphate</text>
        <dbReference type="Rhea" id="RHEA:16229"/>
        <dbReference type="ChEBI" id="CHEBI:15378"/>
        <dbReference type="ChEBI" id="CHEBI:33019"/>
        <dbReference type="ChEBI" id="CHEBI:37563"/>
        <dbReference type="ChEBI" id="CHEBI:58332"/>
        <dbReference type="ChEBI" id="CHEBI:58608"/>
        <dbReference type="EC" id="2.7.7.41"/>
    </reaction>
</comment>
<keyword evidence="17" id="KW-1208">Phospholipid metabolism</keyword>
<evidence type="ECO:0000256" key="16">
    <source>
        <dbReference type="ARBA" id="ARBA00023209"/>
    </source>
</evidence>
<dbReference type="AlphaFoldDB" id="A0A3N1PAQ8"/>
<evidence type="ECO:0000313" key="21">
    <source>
        <dbReference type="Proteomes" id="UP000268033"/>
    </source>
</evidence>
<gene>
    <name evidence="20" type="ORF">EDC28_10364</name>
</gene>
<organism evidence="20 21">
    <name type="scientific">Gallaecimonas pentaromativorans</name>
    <dbReference type="NCBI Taxonomy" id="584787"/>
    <lineage>
        <taxon>Bacteria</taxon>
        <taxon>Pseudomonadati</taxon>
        <taxon>Pseudomonadota</taxon>
        <taxon>Gammaproteobacteria</taxon>
        <taxon>Enterobacterales</taxon>
        <taxon>Gallaecimonadaceae</taxon>
        <taxon>Gallaecimonas</taxon>
    </lineage>
</organism>
<dbReference type="InterPro" id="IPR000374">
    <property type="entry name" value="PC_trans"/>
</dbReference>
<dbReference type="EC" id="2.7.7.41" evidence="6 18"/>
<evidence type="ECO:0000256" key="3">
    <source>
        <dbReference type="ARBA" id="ARBA00005119"/>
    </source>
</evidence>
<keyword evidence="10 18" id="KW-0808">Transferase</keyword>
<evidence type="ECO:0000256" key="5">
    <source>
        <dbReference type="ARBA" id="ARBA00010185"/>
    </source>
</evidence>
<feature type="transmembrane region" description="Helical" evidence="19">
    <location>
        <begin position="153"/>
        <end position="174"/>
    </location>
</feature>
<evidence type="ECO:0000256" key="14">
    <source>
        <dbReference type="ARBA" id="ARBA00023098"/>
    </source>
</evidence>
<evidence type="ECO:0000256" key="9">
    <source>
        <dbReference type="ARBA" id="ARBA00022516"/>
    </source>
</evidence>
<evidence type="ECO:0000256" key="13">
    <source>
        <dbReference type="ARBA" id="ARBA00022989"/>
    </source>
</evidence>
<keyword evidence="11 18" id="KW-0812">Transmembrane</keyword>
<feature type="transmembrane region" description="Helical" evidence="19">
    <location>
        <begin position="195"/>
        <end position="212"/>
    </location>
</feature>
<evidence type="ECO:0000256" key="10">
    <source>
        <dbReference type="ARBA" id="ARBA00022679"/>
    </source>
</evidence>
<dbReference type="Proteomes" id="UP000268033">
    <property type="component" value="Unassembled WGS sequence"/>
</dbReference>
<proteinExistence type="inferred from homology"/>
<keyword evidence="21" id="KW-1185">Reference proteome</keyword>
<accession>A0A3N1PAQ8</accession>
<dbReference type="PANTHER" id="PTHR46382:SF1">
    <property type="entry name" value="PHOSPHATIDATE CYTIDYLYLTRANSFERASE"/>
    <property type="match status" value="1"/>
</dbReference>
<dbReference type="UniPathway" id="UPA00557">
    <property type="reaction ID" value="UER00614"/>
</dbReference>
<comment type="caution">
    <text evidence="20">The sequence shown here is derived from an EMBL/GenBank/DDBJ whole genome shotgun (WGS) entry which is preliminary data.</text>
</comment>
<name>A0A3N1PAQ8_9GAMM</name>
<feature type="transmembrane region" description="Helical" evidence="19">
    <location>
        <begin position="218"/>
        <end position="236"/>
    </location>
</feature>
<dbReference type="STRING" id="584787.GCA_001247655_00363"/>
<evidence type="ECO:0000256" key="8">
    <source>
        <dbReference type="ARBA" id="ARBA00022475"/>
    </source>
</evidence>
<sequence>MLKQRILTALLLLPLALLVIFWLPINAFGWVAAVLVALGAWEWAPLAGLKGRFYQVLLALIAFAVLALVQYVVPVSSVWAFGQPAGFYSLMVLLAGFWWTVAAVLITQYPEPKRFWQQNKRWRILFGALTLLPTWTGLMVLRDWRHDTDPLLGAWAILFVLLLVWAADTGAYFAGRAFGKNKLSPRVSPNKSIEGAMGGLALAMVICAIFVYLRPVTISPSAMVVASLLTVLASILGDLSESMFKREAGIKDSGSILPGHGGILDRIDSITAAVPVFVLVMLAMGV</sequence>
<dbReference type="PROSITE" id="PS01315">
    <property type="entry name" value="CDS"/>
    <property type="match status" value="1"/>
</dbReference>
<comment type="pathway">
    <text evidence="4">Lipid metabolism.</text>
</comment>
<reference evidence="20 21" key="1">
    <citation type="submission" date="2018-11" db="EMBL/GenBank/DDBJ databases">
        <title>Genomic Encyclopedia of Type Strains, Phase IV (KMG-IV): sequencing the most valuable type-strain genomes for metagenomic binning, comparative biology and taxonomic classification.</title>
        <authorList>
            <person name="Goeker M."/>
        </authorList>
    </citation>
    <scope>NUCLEOTIDE SEQUENCE [LARGE SCALE GENOMIC DNA]</scope>
    <source>
        <strain evidence="20 21">DSM 21945</strain>
    </source>
</reference>
<feature type="transmembrane region" description="Helical" evidence="19">
    <location>
        <begin position="53"/>
        <end position="73"/>
    </location>
</feature>
<feature type="transmembrane region" description="Helical" evidence="19">
    <location>
        <begin position="122"/>
        <end position="141"/>
    </location>
</feature>
<keyword evidence="9" id="KW-0444">Lipid biosynthesis</keyword>
<dbReference type="GO" id="GO:0016024">
    <property type="term" value="P:CDP-diacylglycerol biosynthetic process"/>
    <property type="evidence" value="ECO:0007669"/>
    <property type="project" value="UniProtKB-UniPathway"/>
</dbReference>
<evidence type="ECO:0000256" key="19">
    <source>
        <dbReference type="SAM" id="Phobius"/>
    </source>
</evidence>
<evidence type="ECO:0000256" key="7">
    <source>
        <dbReference type="ARBA" id="ARBA00019373"/>
    </source>
</evidence>
<dbReference type="GO" id="GO:0004605">
    <property type="term" value="F:phosphatidate cytidylyltransferase activity"/>
    <property type="evidence" value="ECO:0007669"/>
    <property type="project" value="UniProtKB-EC"/>
</dbReference>
<feature type="transmembrane region" description="Helical" evidence="19">
    <location>
        <begin position="85"/>
        <end position="110"/>
    </location>
</feature>
<evidence type="ECO:0000256" key="2">
    <source>
        <dbReference type="ARBA" id="ARBA00004651"/>
    </source>
</evidence>
<comment type="subcellular location">
    <subcellularLocation>
        <location evidence="2">Cell membrane</location>
        <topology evidence="2">Multi-pass membrane protein</topology>
    </subcellularLocation>
</comment>
<feature type="transmembrane region" description="Helical" evidence="19">
    <location>
        <begin position="28"/>
        <end position="46"/>
    </location>
</feature>
<dbReference type="GO" id="GO:0005886">
    <property type="term" value="C:plasma membrane"/>
    <property type="evidence" value="ECO:0007669"/>
    <property type="project" value="UniProtKB-SubCell"/>
</dbReference>
<evidence type="ECO:0000256" key="17">
    <source>
        <dbReference type="ARBA" id="ARBA00023264"/>
    </source>
</evidence>